<dbReference type="SUPFAM" id="SSF56300">
    <property type="entry name" value="Metallo-dependent phosphatases"/>
    <property type="match status" value="1"/>
</dbReference>
<dbReference type="InterPro" id="IPR006311">
    <property type="entry name" value="TAT_signal"/>
</dbReference>
<protein>
    <submittedName>
        <fullName evidence="4">Alkaline phosphatase D</fullName>
    </submittedName>
    <submittedName>
        <fullName evidence="3">Phosphodiesterase</fullName>
    </submittedName>
</protein>
<dbReference type="PANTHER" id="PTHR43606:SF2">
    <property type="entry name" value="ALKALINE PHOSPHATASE FAMILY PROTEIN (AFU_ORTHOLOGUE AFUA_5G03860)"/>
    <property type="match status" value="1"/>
</dbReference>
<dbReference type="Proteomes" id="UP000568696">
    <property type="component" value="Unassembled WGS sequence"/>
</dbReference>
<evidence type="ECO:0000259" key="2">
    <source>
        <dbReference type="Pfam" id="PF16655"/>
    </source>
</evidence>
<evidence type="ECO:0000313" key="4">
    <source>
        <dbReference type="EMBL" id="SMG19957.1"/>
    </source>
</evidence>
<keyword evidence="5" id="KW-1185">Reference proteome</keyword>
<sequence length="585" mass="64031">MNFWLPGLRIRRPGHILGAVRQPGERRITRRGLLQGTLIAGAAVAAPSSLARVRASDIQAYADADLDALHAPHPYGDGEHHVFMHGVASGDPVPNSVILWTRVTPAPECVPGSGLGPDVLVRWEVATDPEFTQLARAGTATAGAARDHTVHVDPFGLQPDTVYHYRFTVLDGEHAGRMSRTGRTRTAPADGAGVEKLTLAVCSCANFEAGYFSAYSDIARRAEAGEIDIVVHMGDYIYEYASGEYAGKYGVVRPHVPTWEIRTLADYRSRYGHYRRDVELQDAHAAAPWVVTWDDHEVANDFWSGGAEGHTAFHGDWATRKDAAMQAYLEWLPVRGTSPSRGGHIYRTLRFGTLAELHMLDLRSYRSAPGMIQPAARNAPDRTIMGSEQFEWLSGRLATATTTWNLIGTSVMMAPLNLVHIDQGLRQQLMQMVGLDVAGTPVNVDQWDGYVADRDRLLDQLAAQHPDGRTVFLTGDIHSEWANHIWHGDRIVAAELVCSSITAANVDEFLGAAEDNPVSQTAERHVLAHNRHISHVDLDAHGYALLTVRPAGVEMSWQRVLDVTVAGSPVVAGPRMRYDGALVTS</sequence>
<dbReference type="InterPro" id="IPR018946">
    <property type="entry name" value="PhoD-like_MPP"/>
</dbReference>
<feature type="domain" description="Phospholipase D N-terminal" evidence="2">
    <location>
        <begin position="85"/>
        <end position="186"/>
    </location>
</feature>
<name>A0A1X7IY92_9CORY</name>
<dbReference type="CDD" id="cd07389">
    <property type="entry name" value="MPP_PhoD"/>
    <property type="match status" value="1"/>
</dbReference>
<reference evidence="3 6" key="3">
    <citation type="journal article" date="2020" name="Biotechnol. Biofuels">
        <title>New insights from the biogas microbiome by comprehensive genome-resolved metagenomics of nearly 1600 species originating from multiple anaerobic digesters.</title>
        <authorList>
            <person name="Campanaro S."/>
            <person name="Treu L."/>
            <person name="Rodriguez-R L.M."/>
            <person name="Kovalovszki A."/>
            <person name="Ziels R.M."/>
            <person name="Maus I."/>
            <person name="Zhu X."/>
            <person name="Kougias P.G."/>
            <person name="Basile A."/>
            <person name="Luo G."/>
            <person name="Schluter A."/>
            <person name="Konstantinidis K.T."/>
            <person name="Angelidaki I."/>
        </authorList>
    </citation>
    <scope>NUCLEOTIDE SEQUENCE [LARGE SCALE GENOMIC DNA]</scope>
    <source>
        <strain evidence="3">AS23ysBPME_344</strain>
    </source>
</reference>
<dbReference type="STRING" id="1610489.SAMN06295981_1041"/>
<accession>A0A1X7IY92</accession>
<dbReference type="Pfam" id="PF16655">
    <property type="entry name" value="PhoD_N"/>
    <property type="match status" value="1"/>
</dbReference>
<dbReference type="Gene3D" id="3.60.21.70">
    <property type="entry name" value="PhoD-like phosphatase"/>
    <property type="match status" value="1"/>
</dbReference>
<dbReference type="Gene3D" id="2.60.40.380">
    <property type="entry name" value="Purple acid phosphatase-like, N-terminal"/>
    <property type="match status" value="1"/>
</dbReference>
<dbReference type="EMBL" id="FXAR01000003">
    <property type="protein sequence ID" value="SMG19957.1"/>
    <property type="molecule type" value="Genomic_DNA"/>
</dbReference>
<dbReference type="OrthoDB" id="3497025at2"/>
<dbReference type="AlphaFoldDB" id="A0A1X7IY92"/>
<reference evidence="4" key="2">
    <citation type="submission" date="2017-04" db="EMBL/GenBank/DDBJ databases">
        <authorList>
            <person name="Afonso C.L."/>
            <person name="Miller P.J."/>
            <person name="Scott M.A."/>
            <person name="Spackman E."/>
            <person name="Goraichik I."/>
            <person name="Dimitrov K.M."/>
            <person name="Suarez D.L."/>
            <person name="Swayne D.E."/>
        </authorList>
    </citation>
    <scope>NUCLEOTIDE SEQUENCE [LARGE SCALE GENOMIC DNA]</scope>
    <source>
        <strain evidence="4">VDS</strain>
    </source>
</reference>
<dbReference type="EMBL" id="JAAYSN010000235">
    <property type="protein sequence ID" value="NLP39784.1"/>
    <property type="molecule type" value="Genomic_DNA"/>
</dbReference>
<evidence type="ECO:0000259" key="1">
    <source>
        <dbReference type="Pfam" id="PF09423"/>
    </source>
</evidence>
<dbReference type="PANTHER" id="PTHR43606">
    <property type="entry name" value="PHOSPHATASE, PUTATIVE (AFU_ORTHOLOGUE AFUA_6G08710)-RELATED"/>
    <property type="match status" value="1"/>
</dbReference>
<evidence type="ECO:0000313" key="6">
    <source>
        <dbReference type="Proteomes" id="UP000568696"/>
    </source>
</evidence>
<evidence type="ECO:0000313" key="3">
    <source>
        <dbReference type="EMBL" id="NLP39784.1"/>
    </source>
</evidence>
<dbReference type="InterPro" id="IPR052900">
    <property type="entry name" value="Phospholipid_Metab_Enz"/>
</dbReference>
<dbReference type="Pfam" id="PF09423">
    <property type="entry name" value="PhoD"/>
    <property type="match status" value="1"/>
</dbReference>
<gene>
    <name evidence="3" type="ORF">GX356_08735</name>
    <name evidence="4" type="ORF">SAMN06295981_1041</name>
</gene>
<evidence type="ECO:0000313" key="5">
    <source>
        <dbReference type="Proteomes" id="UP000193309"/>
    </source>
</evidence>
<feature type="domain" description="PhoD-like phosphatase metallophosphatase" evidence="1">
    <location>
        <begin position="199"/>
        <end position="557"/>
    </location>
</feature>
<organism evidence="4 5">
    <name type="scientific">Corynebacterium pollutisoli</name>
    <dbReference type="NCBI Taxonomy" id="1610489"/>
    <lineage>
        <taxon>Bacteria</taxon>
        <taxon>Bacillati</taxon>
        <taxon>Actinomycetota</taxon>
        <taxon>Actinomycetes</taxon>
        <taxon>Mycobacteriales</taxon>
        <taxon>Corynebacteriaceae</taxon>
        <taxon>Corynebacterium</taxon>
    </lineage>
</organism>
<dbReference type="PROSITE" id="PS51318">
    <property type="entry name" value="TAT"/>
    <property type="match status" value="1"/>
</dbReference>
<dbReference type="Proteomes" id="UP000193309">
    <property type="component" value="Unassembled WGS sequence"/>
</dbReference>
<proteinExistence type="predicted"/>
<reference evidence="5" key="1">
    <citation type="submission" date="2017-04" db="EMBL/GenBank/DDBJ databases">
        <authorList>
            <person name="Varghese N."/>
            <person name="Submissions S."/>
        </authorList>
    </citation>
    <scope>NUCLEOTIDE SEQUENCE [LARGE SCALE GENOMIC DNA]</scope>
    <source>
        <strain evidence="5">VDS</strain>
    </source>
</reference>
<dbReference type="InterPro" id="IPR032093">
    <property type="entry name" value="PhoD_N"/>
</dbReference>
<dbReference type="InterPro" id="IPR038607">
    <property type="entry name" value="PhoD-like_sf"/>
</dbReference>
<dbReference type="InterPro" id="IPR029052">
    <property type="entry name" value="Metallo-depent_PP-like"/>
</dbReference>